<keyword evidence="5" id="KW-1133">Transmembrane helix</keyword>
<dbReference type="InterPro" id="IPR036188">
    <property type="entry name" value="FAD/NAD-bd_sf"/>
</dbReference>
<keyword evidence="2" id="KW-0274">FAD</keyword>
<feature type="transmembrane region" description="Helical" evidence="5">
    <location>
        <begin position="12"/>
        <end position="34"/>
    </location>
</feature>
<dbReference type="EMBL" id="JBFXLS010000009">
    <property type="protein sequence ID" value="KAL2831428.1"/>
    <property type="molecule type" value="Genomic_DNA"/>
</dbReference>
<protein>
    <recommendedName>
        <fullName evidence="6">FAD-binding domain-containing protein</fullName>
    </recommendedName>
</protein>
<proteinExistence type="predicted"/>
<evidence type="ECO:0000256" key="4">
    <source>
        <dbReference type="ARBA" id="ARBA00023033"/>
    </source>
</evidence>
<dbReference type="Pfam" id="PF01494">
    <property type="entry name" value="FAD_binding_3"/>
    <property type="match status" value="1"/>
</dbReference>
<keyword evidence="4" id="KW-0503">Monooxygenase</keyword>
<keyword evidence="5" id="KW-0812">Transmembrane</keyword>
<keyword evidence="1" id="KW-0285">Flavoprotein</keyword>
<evidence type="ECO:0000259" key="6">
    <source>
        <dbReference type="Pfam" id="PF01494"/>
    </source>
</evidence>
<dbReference type="Proteomes" id="UP001610335">
    <property type="component" value="Unassembled WGS sequence"/>
</dbReference>
<dbReference type="SUPFAM" id="SSF51905">
    <property type="entry name" value="FAD/NAD(P)-binding domain"/>
    <property type="match status" value="1"/>
</dbReference>
<dbReference type="Gene3D" id="3.50.50.60">
    <property type="entry name" value="FAD/NAD(P)-binding domain"/>
    <property type="match status" value="1"/>
</dbReference>
<sequence>MAPNTAQFLSGNRIVVVGAGIAGLTFVAALHQLWDPSLDPPELTVLEERSRELSLQQDPYVLTVNGGNRDEGLVALQQLGLLGEIRQHASLNNGVVRVWSVDWKQLATIEPEPYGTLPAAMMRVSRRDLKRILLEKAEKAAATWHWGCSCTTAEQLPDGQIRVTTVNATTRTTFTQDCDMLIAADGADSKIREKLRPLDGKLQYAGATQIGGISRIHGGLPHPVHGDYGLQMSSGDGVCCIYTPFDHDTVGWALSRTGPERDAKVGPFEPHELEALKEEAWTTGAMFDEPFRSIVGATDPTTAFIRPAKERPAIAHGSRLRGVVFLGDANHVLNSFVLDGANLALKDGWDLAEQICRNVSLEAAIASYDKLSVPRAEHLLK</sequence>
<evidence type="ECO:0000256" key="1">
    <source>
        <dbReference type="ARBA" id="ARBA00022630"/>
    </source>
</evidence>
<name>A0ABR4IUI6_9EURO</name>
<dbReference type="PRINTS" id="PR00420">
    <property type="entry name" value="RNGMNOXGNASE"/>
</dbReference>
<dbReference type="PANTHER" id="PTHR46972">
    <property type="entry name" value="MONOOXYGENASE ASQM-RELATED"/>
    <property type="match status" value="1"/>
</dbReference>
<reference evidence="7 8" key="1">
    <citation type="submission" date="2024-07" db="EMBL/GenBank/DDBJ databases">
        <title>Section-level genome sequencing and comparative genomics of Aspergillus sections Usti and Cavernicolus.</title>
        <authorList>
            <consortium name="Lawrence Berkeley National Laboratory"/>
            <person name="Nybo J.L."/>
            <person name="Vesth T.C."/>
            <person name="Theobald S."/>
            <person name="Frisvad J.C."/>
            <person name="Larsen T.O."/>
            <person name="Kjaerboelling I."/>
            <person name="Rothschild-Mancinelli K."/>
            <person name="Lyhne E.K."/>
            <person name="Kogle M.E."/>
            <person name="Barry K."/>
            <person name="Clum A."/>
            <person name="Na H."/>
            <person name="Ledsgaard L."/>
            <person name="Lin J."/>
            <person name="Lipzen A."/>
            <person name="Kuo A."/>
            <person name="Riley R."/>
            <person name="Mondo S."/>
            <person name="LaButti K."/>
            <person name="Haridas S."/>
            <person name="Pangalinan J."/>
            <person name="Salamov A.A."/>
            <person name="Simmons B.A."/>
            <person name="Magnuson J.K."/>
            <person name="Chen J."/>
            <person name="Drula E."/>
            <person name="Henrissat B."/>
            <person name="Wiebenga A."/>
            <person name="Lubbers R.J."/>
            <person name="Gomes A.C."/>
            <person name="Makela M.R."/>
            <person name="Stajich J."/>
            <person name="Grigoriev I.V."/>
            <person name="Mortensen U.H."/>
            <person name="De vries R.P."/>
            <person name="Baker S.E."/>
            <person name="Andersen M.R."/>
        </authorList>
    </citation>
    <scope>NUCLEOTIDE SEQUENCE [LARGE SCALE GENOMIC DNA]</scope>
    <source>
        <strain evidence="7 8">CBS 600.67</strain>
    </source>
</reference>
<feature type="domain" description="FAD-binding" evidence="6">
    <location>
        <begin position="15"/>
        <end position="376"/>
    </location>
</feature>
<keyword evidence="3" id="KW-0560">Oxidoreductase</keyword>
<evidence type="ECO:0000313" key="7">
    <source>
        <dbReference type="EMBL" id="KAL2831428.1"/>
    </source>
</evidence>
<accession>A0ABR4IUI6</accession>
<comment type="caution">
    <text evidence="7">The sequence shown here is derived from an EMBL/GenBank/DDBJ whole genome shotgun (WGS) entry which is preliminary data.</text>
</comment>
<organism evidence="7 8">
    <name type="scientific">Aspergillus cavernicola</name>
    <dbReference type="NCBI Taxonomy" id="176166"/>
    <lineage>
        <taxon>Eukaryota</taxon>
        <taxon>Fungi</taxon>
        <taxon>Dikarya</taxon>
        <taxon>Ascomycota</taxon>
        <taxon>Pezizomycotina</taxon>
        <taxon>Eurotiomycetes</taxon>
        <taxon>Eurotiomycetidae</taxon>
        <taxon>Eurotiales</taxon>
        <taxon>Aspergillaceae</taxon>
        <taxon>Aspergillus</taxon>
        <taxon>Aspergillus subgen. Nidulantes</taxon>
    </lineage>
</organism>
<evidence type="ECO:0000256" key="5">
    <source>
        <dbReference type="SAM" id="Phobius"/>
    </source>
</evidence>
<gene>
    <name evidence="7" type="ORF">BDW59DRAFT_157857</name>
</gene>
<dbReference type="PANTHER" id="PTHR46972:SF1">
    <property type="entry name" value="FAD DEPENDENT OXIDOREDUCTASE DOMAIN-CONTAINING PROTEIN"/>
    <property type="match status" value="1"/>
</dbReference>
<keyword evidence="5" id="KW-0472">Membrane</keyword>
<dbReference type="InterPro" id="IPR002938">
    <property type="entry name" value="FAD-bd"/>
</dbReference>
<evidence type="ECO:0000256" key="3">
    <source>
        <dbReference type="ARBA" id="ARBA00023002"/>
    </source>
</evidence>
<evidence type="ECO:0000313" key="8">
    <source>
        <dbReference type="Proteomes" id="UP001610335"/>
    </source>
</evidence>
<evidence type="ECO:0000256" key="2">
    <source>
        <dbReference type="ARBA" id="ARBA00022827"/>
    </source>
</evidence>
<keyword evidence="8" id="KW-1185">Reference proteome</keyword>